<accession>A0ABW3KFF8</accession>
<dbReference type="EMBL" id="JBHTJS010000002">
    <property type="protein sequence ID" value="MFD1006761.1"/>
    <property type="molecule type" value="Genomic_DNA"/>
</dbReference>
<evidence type="ECO:0000313" key="1">
    <source>
        <dbReference type="EMBL" id="MFD1006761.1"/>
    </source>
</evidence>
<protein>
    <recommendedName>
        <fullName evidence="3">N-acetyltransferase domain-containing protein</fullName>
    </recommendedName>
</protein>
<dbReference type="Proteomes" id="UP001597048">
    <property type="component" value="Unassembled WGS sequence"/>
</dbReference>
<dbReference type="RefSeq" id="WP_379556684.1">
    <property type="nucleotide sequence ID" value="NZ_JBHTJS010000002.1"/>
</dbReference>
<sequence length="107" mass="12006">MNIAYFQSMSISSEQLHIEHFAVDSELSQQGIGEEVLRNFAALVKVQAPTISQITFDLGRATSNSDVVKLAKARESLFKVIGAVNIKKHQPNSWCWVVSATWNIDKW</sequence>
<keyword evidence="2" id="KW-1185">Reference proteome</keyword>
<proteinExistence type="predicted"/>
<name>A0ABW3KFF8_9GAMM</name>
<evidence type="ECO:0008006" key="3">
    <source>
        <dbReference type="Google" id="ProtNLM"/>
    </source>
</evidence>
<evidence type="ECO:0000313" key="2">
    <source>
        <dbReference type="Proteomes" id="UP001597048"/>
    </source>
</evidence>
<organism evidence="1 2">
    <name type="scientific">Oceanisphaera ostreae</name>
    <dbReference type="NCBI Taxonomy" id="914151"/>
    <lineage>
        <taxon>Bacteria</taxon>
        <taxon>Pseudomonadati</taxon>
        <taxon>Pseudomonadota</taxon>
        <taxon>Gammaproteobacteria</taxon>
        <taxon>Aeromonadales</taxon>
        <taxon>Aeromonadaceae</taxon>
        <taxon>Oceanisphaera</taxon>
    </lineage>
</organism>
<comment type="caution">
    <text evidence="1">The sequence shown here is derived from an EMBL/GenBank/DDBJ whole genome shotgun (WGS) entry which is preliminary data.</text>
</comment>
<reference evidence="2" key="1">
    <citation type="journal article" date="2019" name="Int. J. Syst. Evol. Microbiol.">
        <title>The Global Catalogue of Microorganisms (GCM) 10K type strain sequencing project: providing services to taxonomists for standard genome sequencing and annotation.</title>
        <authorList>
            <consortium name="The Broad Institute Genomics Platform"/>
            <consortium name="The Broad Institute Genome Sequencing Center for Infectious Disease"/>
            <person name="Wu L."/>
            <person name="Ma J."/>
        </authorList>
    </citation>
    <scope>NUCLEOTIDE SEQUENCE [LARGE SCALE GENOMIC DNA]</scope>
    <source>
        <strain evidence="2">CCUG 60525</strain>
    </source>
</reference>
<gene>
    <name evidence="1" type="ORF">ACFQ1C_01075</name>
</gene>